<dbReference type="KEGG" id="clk:CGC53_09465"/>
<sequence length="178" mass="20727">MNMKNYIIEFENYEDFTLSDFIDVIKKTDGIPLNELKVKDLTYCNDEFIEGGCGVYIFKEKEDIILVGKAETVSFTERIAKHFDLRTNAWFNRLLYTISMKKLGFDKKDEKGYREASKYAFNNCSLVLINIKNNFNAQKPTKISMLETVLRGSANPLNKFKNKTFDTNKKLKDILDIN</sequence>
<evidence type="ECO:0000313" key="2">
    <source>
        <dbReference type="Proteomes" id="UP000217276"/>
    </source>
</evidence>
<accession>A0A250FBR2</accession>
<dbReference type="Proteomes" id="UP000217276">
    <property type="component" value="Chromosome"/>
</dbReference>
<proteinExistence type="predicted"/>
<gene>
    <name evidence="1" type="ORF">CGC53_09465</name>
</gene>
<evidence type="ECO:0000313" key="1">
    <source>
        <dbReference type="EMBL" id="ATA82554.1"/>
    </source>
</evidence>
<protein>
    <recommendedName>
        <fullName evidence="3">GIY-YIG domain-containing protein</fullName>
    </recommendedName>
</protein>
<organism evidence="1 2">
    <name type="scientific">Capnocytophaga leadbetteri</name>
    <dbReference type="NCBI Taxonomy" id="327575"/>
    <lineage>
        <taxon>Bacteria</taxon>
        <taxon>Pseudomonadati</taxon>
        <taxon>Bacteroidota</taxon>
        <taxon>Flavobacteriia</taxon>
        <taxon>Flavobacteriales</taxon>
        <taxon>Flavobacteriaceae</taxon>
        <taxon>Capnocytophaga</taxon>
    </lineage>
</organism>
<dbReference type="AlphaFoldDB" id="A0A250FBR2"/>
<evidence type="ECO:0008006" key="3">
    <source>
        <dbReference type="Google" id="ProtNLM"/>
    </source>
</evidence>
<name>A0A250FBR2_9FLAO</name>
<dbReference type="EMBL" id="CP022384">
    <property type="protein sequence ID" value="ATA82554.1"/>
    <property type="molecule type" value="Genomic_DNA"/>
</dbReference>
<reference evidence="2" key="1">
    <citation type="submission" date="2017-06" db="EMBL/GenBank/DDBJ databases">
        <title>Capnocytophaga spp. assemblies.</title>
        <authorList>
            <person name="Gulvik C.A."/>
        </authorList>
    </citation>
    <scope>NUCLEOTIDE SEQUENCE [LARGE SCALE GENOMIC DNA]</scope>
    <source>
        <strain evidence="2">H6253</strain>
    </source>
</reference>
<keyword evidence="2" id="KW-1185">Reference proteome</keyword>